<evidence type="ECO:0000313" key="1">
    <source>
        <dbReference type="EMBL" id="CAK9091860.1"/>
    </source>
</evidence>
<evidence type="ECO:0000313" key="2">
    <source>
        <dbReference type="Proteomes" id="UP001642464"/>
    </source>
</evidence>
<protein>
    <submittedName>
        <fullName evidence="1">Cell division control protein 2-like</fullName>
    </submittedName>
</protein>
<proteinExistence type="predicted"/>
<name>A0ABP0QU84_9DINO</name>
<organism evidence="1 2">
    <name type="scientific">Durusdinium trenchii</name>
    <dbReference type="NCBI Taxonomy" id="1381693"/>
    <lineage>
        <taxon>Eukaryota</taxon>
        <taxon>Sar</taxon>
        <taxon>Alveolata</taxon>
        <taxon>Dinophyceae</taxon>
        <taxon>Suessiales</taxon>
        <taxon>Symbiodiniaceae</taxon>
        <taxon>Durusdinium</taxon>
    </lineage>
</organism>
<accession>A0ABP0QU84</accession>
<dbReference type="EMBL" id="CAXAMM010040239">
    <property type="protein sequence ID" value="CAK9091860.1"/>
    <property type="molecule type" value="Genomic_DNA"/>
</dbReference>
<reference evidence="1 2" key="1">
    <citation type="submission" date="2024-02" db="EMBL/GenBank/DDBJ databases">
        <authorList>
            <person name="Chen Y."/>
            <person name="Shah S."/>
            <person name="Dougan E. K."/>
            <person name="Thang M."/>
            <person name="Chan C."/>
        </authorList>
    </citation>
    <scope>NUCLEOTIDE SEQUENCE [LARGE SCALE GENOMIC DNA]</scope>
</reference>
<gene>
    <name evidence="1" type="ORF">SCF082_LOCUS43257</name>
</gene>
<dbReference type="Proteomes" id="UP001642464">
    <property type="component" value="Unassembled WGS sequence"/>
</dbReference>
<sequence>MRKAHVPGGHDLVRSLLTYVNVVHKMVASTKAVRELKYRSPALMGYAEALVEMDATYMEDLPELNLAGERDMRTLACAVGAAMNDKVRSSGCSAYQCVFGKSKFEALQAMDRLNEAVRTAILRKSHPAKELYHPGELVAFCREAKYRQGKKGQKGKRVPASWYRGTIIGPHKGDSSVKQSNYWVASGGRCVLENPPDKYYDLRSSDLPPVLEDDEINDGEDQIPLFQDDDTPGEHNVVSGNGFQTVHYFYDNTFDHVELYMILVMGKVWTGGTIFSIIDKKSHVMMIHNVLEMQSEISRKERKALEKELPWT</sequence>
<comment type="caution">
    <text evidence="1">The sequence shown here is derived from an EMBL/GenBank/DDBJ whole genome shotgun (WGS) entry which is preliminary data.</text>
</comment>
<keyword evidence="2" id="KW-1185">Reference proteome</keyword>